<dbReference type="AlphaFoldDB" id="D4LDU4"/>
<dbReference type="Gene3D" id="3.40.50.620">
    <property type="entry name" value="HUPs"/>
    <property type="match status" value="1"/>
</dbReference>
<name>D4LDU4_RUMC1</name>
<organism evidence="2 3">
    <name type="scientific">Ruminococcus champanellensis (strain DSM 18848 / JCM 17042 / KCTC 15320 / 18P13)</name>
    <dbReference type="NCBI Taxonomy" id="213810"/>
    <lineage>
        <taxon>Bacteria</taxon>
        <taxon>Bacillati</taxon>
        <taxon>Bacillota</taxon>
        <taxon>Clostridia</taxon>
        <taxon>Eubacteriales</taxon>
        <taxon>Oscillospiraceae</taxon>
        <taxon>Ruminococcus</taxon>
    </lineage>
</organism>
<dbReference type="Proteomes" id="UP000007054">
    <property type="component" value="Chromosome"/>
</dbReference>
<dbReference type="EMBL" id="FP929052">
    <property type="protein sequence ID" value="CBL17789.1"/>
    <property type="molecule type" value="Genomic_DNA"/>
</dbReference>
<evidence type="ECO:0000313" key="2">
    <source>
        <dbReference type="EMBL" id="CBL17789.1"/>
    </source>
</evidence>
<protein>
    <submittedName>
        <fullName evidence="2">3'-phosphoadenosine 5'-phosphosulfate sulfotransferase (PAPS reductase)/FAD synthetase and related enzymes</fullName>
    </submittedName>
</protein>
<keyword evidence="3" id="KW-1185">Reference proteome</keyword>
<accession>D4LDU4</accession>
<dbReference type="HOGENOM" id="CLU_104500_0_0_9"/>
<evidence type="ECO:0000259" key="1">
    <source>
        <dbReference type="Pfam" id="PF01507"/>
    </source>
</evidence>
<dbReference type="STRING" id="213810.RUM_17200"/>
<dbReference type="KEGG" id="rch:RUM_17200"/>
<gene>
    <name evidence="2" type="ordered locus">RUM_17200</name>
</gene>
<feature type="domain" description="Phosphoadenosine phosphosulphate reductase" evidence="1">
    <location>
        <begin position="9"/>
        <end position="169"/>
    </location>
</feature>
<dbReference type="InterPro" id="IPR014729">
    <property type="entry name" value="Rossmann-like_a/b/a_fold"/>
</dbReference>
<dbReference type="GO" id="GO:0016740">
    <property type="term" value="F:transferase activity"/>
    <property type="evidence" value="ECO:0007669"/>
    <property type="project" value="UniProtKB-KW"/>
</dbReference>
<dbReference type="Pfam" id="PF01507">
    <property type="entry name" value="PAPS_reduct"/>
    <property type="match status" value="1"/>
</dbReference>
<keyword evidence="2" id="KW-0808">Transferase</keyword>
<reference evidence="2" key="2">
    <citation type="submission" date="2010-03" db="EMBL/GenBank/DDBJ databases">
        <authorList>
            <person name="Pajon A."/>
        </authorList>
    </citation>
    <scope>NUCLEOTIDE SEQUENCE</scope>
    <source>
        <strain evidence="2">Type strain: 18P13</strain>
    </source>
</reference>
<dbReference type="SUPFAM" id="SSF52402">
    <property type="entry name" value="Adenine nucleotide alpha hydrolases-like"/>
    <property type="match status" value="1"/>
</dbReference>
<proteinExistence type="predicted"/>
<evidence type="ECO:0000313" key="3">
    <source>
        <dbReference type="Proteomes" id="UP000007054"/>
    </source>
</evidence>
<sequence>MLGHVSAPYIAFSCGKDSSVMADLILQQDSTVPLRFLSSGETRILHNVDTVLNYFRDKYGAKIEEINIDRVFSDGWQSATFDEQRKAGRRDIQTLDNSEFDSVFMGLRIEESRGRAISLRSCKTDGLPQFMYRYKNRDYYRMCPMARWKTEDIGAYILENGLPVLDWYKSFGYDSRTTARLTGDSVRQNTIIWLKYNNPSGYARLVQRFPELGIYS</sequence>
<dbReference type="InterPro" id="IPR002500">
    <property type="entry name" value="PAPS_reduct_dom"/>
</dbReference>
<reference evidence="2" key="1">
    <citation type="submission" date="2010-03" db="EMBL/GenBank/DDBJ databases">
        <title>The genome sequence of Ruminococcus sp. 18P13.</title>
        <authorList>
            <consortium name="metaHIT consortium -- http://www.metahit.eu/"/>
            <person name="Pajon A."/>
            <person name="Turner K."/>
            <person name="Parkhill J."/>
            <person name="Bernalier A."/>
        </authorList>
    </citation>
    <scope>NUCLEOTIDE SEQUENCE [LARGE SCALE GENOMIC DNA]</scope>
    <source>
        <strain evidence="2">Type strain: 18P13</strain>
    </source>
</reference>